<comment type="caution">
    <text evidence="2">The sequence shown here is derived from an EMBL/GenBank/DDBJ whole genome shotgun (WGS) entry which is preliminary data.</text>
</comment>
<name>A0A2G2V289_CAPBA</name>
<reference evidence="2 3" key="1">
    <citation type="journal article" date="2017" name="Genome Biol.">
        <title>New reference genome sequences of hot pepper reveal the massive evolution of plant disease-resistance genes by retroduplication.</title>
        <authorList>
            <person name="Kim S."/>
            <person name="Park J."/>
            <person name="Yeom S.I."/>
            <person name="Kim Y.M."/>
            <person name="Seo E."/>
            <person name="Kim K.T."/>
            <person name="Kim M.S."/>
            <person name="Lee J.M."/>
            <person name="Cheong K."/>
            <person name="Shin H.S."/>
            <person name="Kim S.B."/>
            <person name="Han K."/>
            <person name="Lee J."/>
            <person name="Park M."/>
            <person name="Lee H.A."/>
            <person name="Lee H.Y."/>
            <person name="Lee Y."/>
            <person name="Oh S."/>
            <person name="Lee J.H."/>
            <person name="Choi E."/>
            <person name="Choi E."/>
            <person name="Lee S.E."/>
            <person name="Jeon J."/>
            <person name="Kim H."/>
            <person name="Choi G."/>
            <person name="Song H."/>
            <person name="Lee J."/>
            <person name="Lee S.C."/>
            <person name="Kwon J.K."/>
            <person name="Lee H.Y."/>
            <person name="Koo N."/>
            <person name="Hong Y."/>
            <person name="Kim R.W."/>
            <person name="Kang W.H."/>
            <person name="Huh J.H."/>
            <person name="Kang B.C."/>
            <person name="Yang T.J."/>
            <person name="Lee Y.H."/>
            <person name="Bennetzen J.L."/>
            <person name="Choi D."/>
        </authorList>
    </citation>
    <scope>NUCLEOTIDE SEQUENCE [LARGE SCALE GENOMIC DNA]</scope>
    <source>
        <strain evidence="3">cv. PBC81</strain>
    </source>
</reference>
<gene>
    <name evidence="2" type="ORF">CQW23_33303</name>
</gene>
<proteinExistence type="predicted"/>
<evidence type="ECO:0000313" key="2">
    <source>
        <dbReference type="EMBL" id="PHT27096.1"/>
    </source>
</evidence>
<dbReference type="OrthoDB" id="2008719at2759"/>
<dbReference type="Proteomes" id="UP000224567">
    <property type="component" value="Unassembled WGS sequence"/>
</dbReference>
<dbReference type="Pfam" id="PF25372">
    <property type="entry name" value="DUF7885"/>
    <property type="match status" value="1"/>
</dbReference>
<protein>
    <recommendedName>
        <fullName evidence="1">F-box/LRR-repeat protein 15-like leucin rich repeat domain-containing protein</fullName>
    </recommendedName>
</protein>
<dbReference type="InterPro" id="IPR057207">
    <property type="entry name" value="FBXL15_LRR"/>
</dbReference>
<feature type="domain" description="F-box/LRR-repeat protein 15-like leucin rich repeat" evidence="1">
    <location>
        <begin position="48"/>
        <end position="97"/>
    </location>
</feature>
<organism evidence="2 3">
    <name type="scientific">Capsicum baccatum</name>
    <name type="common">Peruvian pepper</name>
    <dbReference type="NCBI Taxonomy" id="33114"/>
    <lineage>
        <taxon>Eukaryota</taxon>
        <taxon>Viridiplantae</taxon>
        <taxon>Streptophyta</taxon>
        <taxon>Embryophyta</taxon>
        <taxon>Tracheophyta</taxon>
        <taxon>Spermatophyta</taxon>
        <taxon>Magnoliopsida</taxon>
        <taxon>eudicotyledons</taxon>
        <taxon>Gunneridae</taxon>
        <taxon>Pentapetalae</taxon>
        <taxon>asterids</taxon>
        <taxon>lamiids</taxon>
        <taxon>Solanales</taxon>
        <taxon>Solanaceae</taxon>
        <taxon>Solanoideae</taxon>
        <taxon>Capsiceae</taxon>
        <taxon>Capsicum</taxon>
    </lineage>
</organism>
<evidence type="ECO:0000313" key="3">
    <source>
        <dbReference type="Proteomes" id="UP000224567"/>
    </source>
</evidence>
<dbReference type="AlphaFoldDB" id="A0A2G2V289"/>
<accession>A0A2G2V289</accession>
<sequence length="142" mass="15994">MDLTSLCIVTCVSPTFNSAFAYRLPFVSSSDLSSPRSQEFNYRVVQMRNDSSIINILGEHIEDLSLLKCSHMSYDILRAIGERCPNLRAYKAFIASIDGFSDCYYPEIVCINVFYLDPLAEADLLFGYRKPQTALAFAPGMH</sequence>
<keyword evidence="3" id="KW-1185">Reference proteome</keyword>
<evidence type="ECO:0000259" key="1">
    <source>
        <dbReference type="Pfam" id="PF25372"/>
    </source>
</evidence>
<dbReference type="EMBL" id="MLFT02000544">
    <property type="protein sequence ID" value="PHT27096.1"/>
    <property type="molecule type" value="Genomic_DNA"/>
</dbReference>
<reference evidence="3" key="2">
    <citation type="journal article" date="2017" name="J. Anim. Genet.">
        <title>Multiple reference genome sequences of hot pepper reveal the massive evolution of plant disease resistance genes by retroduplication.</title>
        <authorList>
            <person name="Kim S."/>
            <person name="Park J."/>
            <person name="Yeom S.-I."/>
            <person name="Kim Y.-M."/>
            <person name="Seo E."/>
            <person name="Kim K.-T."/>
            <person name="Kim M.-S."/>
            <person name="Lee J.M."/>
            <person name="Cheong K."/>
            <person name="Shin H.-S."/>
            <person name="Kim S.-B."/>
            <person name="Han K."/>
            <person name="Lee J."/>
            <person name="Park M."/>
            <person name="Lee H.-A."/>
            <person name="Lee H.-Y."/>
            <person name="Lee Y."/>
            <person name="Oh S."/>
            <person name="Lee J.H."/>
            <person name="Choi E."/>
            <person name="Choi E."/>
            <person name="Lee S.E."/>
            <person name="Jeon J."/>
            <person name="Kim H."/>
            <person name="Choi G."/>
            <person name="Song H."/>
            <person name="Lee J."/>
            <person name="Lee S.-C."/>
            <person name="Kwon J.-K."/>
            <person name="Lee H.-Y."/>
            <person name="Koo N."/>
            <person name="Hong Y."/>
            <person name="Kim R.W."/>
            <person name="Kang W.-H."/>
            <person name="Huh J.H."/>
            <person name="Kang B.-C."/>
            <person name="Yang T.-J."/>
            <person name="Lee Y.-H."/>
            <person name="Bennetzen J.L."/>
            <person name="Choi D."/>
        </authorList>
    </citation>
    <scope>NUCLEOTIDE SEQUENCE [LARGE SCALE GENOMIC DNA]</scope>
    <source>
        <strain evidence="3">cv. PBC81</strain>
    </source>
</reference>